<comment type="caution">
    <text evidence="1">The sequence shown here is derived from an EMBL/GenBank/DDBJ whole genome shotgun (WGS) entry which is preliminary data.</text>
</comment>
<name>A0A4Y2HR58_ARAVE</name>
<sequence length="134" mass="15451">MVLSKSVAWRRGARECSVVVEKNIFFLFTILDRCLVPSYSNAWSSSLIFWEIQGVIDPLSVVRETLGELSLRLKSRLWFVTNVDSVWRLREEIFFGGLLCRFEVEESGGGCKKKFLVNGDRPFHGQHRENIPRG</sequence>
<keyword evidence="2" id="KW-1185">Reference proteome</keyword>
<dbReference type="Proteomes" id="UP000499080">
    <property type="component" value="Unassembled WGS sequence"/>
</dbReference>
<organism evidence="1 2">
    <name type="scientific">Araneus ventricosus</name>
    <name type="common">Orbweaver spider</name>
    <name type="synonym">Epeira ventricosa</name>
    <dbReference type="NCBI Taxonomy" id="182803"/>
    <lineage>
        <taxon>Eukaryota</taxon>
        <taxon>Metazoa</taxon>
        <taxon>Ecdysozoa</taxon>
        <taxon>Arthropoda</taxon>
        <taxon>Chelicerata</taxon>
        <taxon>Arachnida</taxon>
        <taxon>Araneae</taxon>
        <taxon>Araneomorphae</taxon>
        <taxon>Entelegynae</taxon>
        <taxon>Araneoidea</taxon>
        <taxon>Araneidae</taxon>
        <taxon>Araneus</taxon>
    </lineage>
</organism>
<accession>A0A4Y2HR58</accession>
<proteinExistence type="predicted"/>
<evidence type="ECO:0000313" key="1">
    <source>
        <dbReference type="EMBL" id="GBM67752.1"/>
    </source>
</evidence>
<evidence type="ECO:0000313" key="2">
    <source>
        <dbReference type="Proteomes" id="UP000499080"/>
    </source>
</evidence>
<reference evidence="1 2" key="1">
    <citation type="journal article" date="2019" name="Sci. Rep.">
        <title>Orb-weaving spider Araneus ventricosus genome elucidates the spidroin gene catalogue.</title>
        <authorList>
            <person name="Kono N."/>
            <person name="Nakamura H."/>
            <person name="Ohtoshi R."/>
            <person name="Moran D.A.P."/>
            <person name="Shinohara A."/>
            <person name="Yoshida Y."/>
            <person name="Fujiwara M."/>
            <person name="Mori M."/>
            <person name="Tomita M."/>
            <person name="Arakawa K."/>
        </authorList>
    </citation>
    <scope>NUCLEOTIDE SEQUENCE [LARGE SCALE GENOMIC DNA]</scope>
</reference>
<dbReference type="AlphaFoldDB" id="A0A4Y2HR58"/>
<protein>
    <submittedName>
        <fullName evidence="1">Uncharacterized protein</fullName>
    </submittedName>
</protein>
<gene>
    <name evidence="1" type="ORF">AVEN_188589_1</name>
</gene>
<dbReference type="EMBL" id="BGPR01002099">
    <property type="protein sequence ID" value="GBM67752.1"/>
    <property type="molecule type" value="Genomic_DNA"/>
</dbReference>